<dbReference type="InterPro" id="IPR027417">
    <property type="entry name" value="P-loop_NTPase"/>
</dbReference>
<evidence type="ECO:0000256" key="5">
    <source>
        <dbReference type="ARBA" id="ARBA00022741"/>
    </source>
</evidence>
<dbReference type="GO" id="GO:0003677">
    <property type="term" value="F:DNA binding"/>
    <property type="evidence" value="ECO:0007669"/>
    <property type="project" value="InterPro"/>
</dbReference>
<dbReference type="InterPro" id="IPR003593">
    <property type="entry name" value="AAA+_ATPase"/>
</dbReference>
<evidence type="ECO:0000259" key="7">
    <source>
        <dbReference type="SMART" id="SM00382"/>
    </source>
</evidence>
<comment type="similarity">
    <text evidence="2">Belongs to the AAA ATPase family. RarA/MGS1/WRNIP1 subfamily.</text>
</comment>
<dbReference type="GO" id="GO:0016887">
    <property type="term" value="F:ATP hydrolysis activity"/>
    <property type="evidence" value="ECO:0007669"/>
    <property type="project" value="InterPro"/>
</dbReference>
<dbReference type="GO" id="GO:0006261">
    <property type="term" value="P:DNA-templated DNA replication"/>
    <property type="evidence" value="ECO:0007669"/>
    <property type="project" value="TreeGrafter"/>
</dbReference>
<dbReference type="Gene3D" id="1.20.272.10">
    <property type="match status" value="1"/>
</dbReference>
<dbReference type="EMBL" id="PEYM01000108">
    <property type="protein sequence ID" value="PIS28957.1"/>
    <property type="molecule type" value="Genomic_DNA"/>
</dbReference>
<dbReference type="GO" id="GO:0005524">
    <property type="term" value="F:ATP binding"/>
    <property type="evidence" value="ECO:0007669"/>
    <property type="project" value="UniProtKB-KW"/>
</dbReference>
<dbReference type="PANTHER" id="PTHR13779:SF7">
    <property type="entry name" value="ATPASE WRNIP1"/>
    <property type="match status" value="1"/>
</dbReference>
<evidence type="ECO:0000256" key="4">
    <source>
        <dbReference type="ARBA" id="ARBA00022705"/>
    </source>
</evidence>
<dbReference type="InterPro" id="IPR021886">
    <property type="entry name" value="MgsA_C"/>
</dbReference>
<dbReference type="InterPro" id="IPR032423">
    <property type="entry name" value="AAA_assoc_2"/>
</dbReference>
<dbReference type="FunFam" id="3.40.50.300:FF:000137">
    <property type="entry name" value="Replication-associated recombination protein A"/>
    <property type="match status" value="1"/>
</dbReference>
<keyword evidence="6" id="KW-0067">ATP-binding</keyword>
<dbReference type="AlphaFoldDB" id="A0A2H0XVI4"/>
<dbReference type="GO" id="GO:0008047">
    <property type="term" value="F:enzyme activator activity"/>
    <property type="evidence" value="ECO:0007669"/>
    <property type="project" value="TreeGrafter"/>
</dbReference>
<dbReference type="GO" id="GO:0000731">
    <property type="term" value="P:DNA synthesis involved in DNA repair"/>
    <property type="evidence" value="ECO:0007669"/>
    <property type="project" value="TreeGrafter"/>
</dbReference>
<keyword evidence="4" id="KW-0235">DNA replication</keyword>
<organism evidence="8 9">
    <name type="scientific">Candidatus Saganbacteria bacterium CG08_land_8_20_14_0_20_45_16</name>
    <dbReference type="NCBI Taxonomy" id="2014293"/>
    <lineage>
        <taxon>Bacteria</taxon>
        <taxon>Bacillati</taxon>
        <taxon>Saganbacteria</taxon>
    </lineage>
</organism>
<comment type="function">
    <text evidence="1">DNA-dependent ATPase that plays important roles in cellular responses to stalled DNA replication processes.</text>
</comment>
<dbReference type="SUPFAM" id="SSF52540">
    <property type="entry name" value="P-loop containing nucleoside triphosphate hydrolases"/>
    <property type="match status" value="1"/>
</dbReference>
<dbReference type="SMART" id="SM00382">
    <property type="entry name" value="AAA"/>
    <property type="match status" value="1"/>
</dbReference>
<proteinExistence type="inferred from homology"/>
<gene>
    <name evidence="8" type="ORF">COT42_06555</name>
</gene>
<evidence type="ECO:0000313" key="8">
    <source>
        <dbReference type="EMBL" id="PIS28957.1"/>
    </source>
</evidence>
<dbReference type="FunFam" id="1.10.8.60:FF:000029">
    <property type="entry name" value="Replication-associated recombination protein A"/>
    <property type="match status" value="1"/>
</dbReference>
<dbReference type="CDD" id="cd00009">
    <property type="entry name" value="AAA"/>
    <property type="match status" value="1"/>
</dbReference>
<evidence type="ECO:0000256" key="6">
    <source>
        <dbReference type="ARBA" id="ARBA00022840"/>
    </source>
</evidence>
<evidence type="ECO:0000313" key="9">
    <source>
        <dbReference type="Proteomes" id="UP000231343"/>
    </source>
</evidence>
<dbReference type="CDD" id="cd18139">
    <property type="entry name" value="HLD_clamp_RarA"/>
    <property type="match status" value="1"/>
</dbReference>
<evidence type="ECO:0000256" key="3">
    <source>
        <dbReference type="ARBA" id="ARBA00020776"/>
    </source>
</evidence>
<comment type="caution">
    <text evidence="8">The sequence shown here is derived from an EMBL/GenBank/DDBJ whole genome shotgun (WGS) entry which is preliminary data.</text>
</comment>
<keyword evidence="5" id="KW-0547">Nucleotide-binding</keyword>
<sequence>MDLFAANTKDYQAKNAPLPYRMAPRTIDEIAGQEEILGPNKLLRRLIETDKISSLILYGPPGTGKTTIARVIANSTKGHFEWLNASIAKVDDIRRVSLEAKERIKHYQTKTILFLDEIHRFNKLQQDALLPDVEEGNLVLIGATTENPFFYVNSALVSRSQIFELKKLTTDNLQLTIKNALADKERGLGNYKIKMDKEAVAHLAKLSDGDARRALSALELGVLSTPKNKSGLIHVTLQVAEESIQKKAVVYDKHGEGHYNTISAFIKSMRGSDPSAALYYLAKMIYAGEDPRFIARRIVICASEDVGNADPLALVIANSALQAAEFVGLPEARIILAQATTYVATAPKSNAAYLGMDAALKDVKENPTLEVPKHLQNAVYEGEKNLGKGKGYKYAHDYEGGQVAQEYLPVKKKYYEPKEIGFEKKIKQRLAELKNNTQKSKA</sequence>
<dbReference type="Gene3D" id="1.10.8.60">
    <property type="match status" value="1"/>
</dbReference>
<evidence type="ECO:0000256" key="1">
    <source>
        <dbReference type="ARBA" id="ARBA00002393"/>
    </source>
</evidence>
<name>A0A2H0XVI4_UNCSA</name>
<accession>A0A2H0XVI4</accession>
<dbReference type="SUPFAM" id="SSF48019">
    <property type="entry name" value="post-AAA+ oligomerization domain-like"/>
    <property type="match status" value="1"/>
</dbReference>
<dbReference type="Pfam" id="PF16193">
    <property type="entry name" value="AAA_assoc_2"/>
    <property type="match status" value="1"/>
</dbReference>
<evidence type="ECO:0000256" key="2">
    <source>
        <dbReference type="ARBA" id="ARBA00008959"/>
    </source>
</evidence>
<dbReference type="Gene3D" id="1.10.3710.10">
    <property type="entry name" value="DNA polymerase III clamp loader subunits, C-terminal domain"/>
    <property type="match status" value="1"/>
</dbReference>
<dbReference type="Proteomes" id="UP000231343">
    <property type="component" value="Unassembled WGS sequence"/>
</dbReference>
<dbReference type="InterPro" id="IPR003959">
    <property type="entry name" value="ATPase_AAA_core"/>
</dbReference>
<reference evidence="8 9" key="1">
    <citation type="submission" date="2017-09" db="EMBL/GenBank/DDBJ databases">
        <title>Depth-based differentiation of microbial function through sediment-hosted aquifers and enrichment of novel symbionts in the deep terrestrial subsurface.</title>
        <authorList>
            <person name="Probst A.J."/>
            <person name="Ladd B."/>
            <person name="Jarett J.K."/>
            <person name="Geller-Mcgrath D.E."/>
            <person name="Sieber C.M."/>
            <person name="Emerson J.B."/>
            <person name="Anantharaman K."/>
            <person name="Thomas B.C."/>
            <person name="Malmstrom R."/>
            <person name="Stieglmeier M."/>
            <person name="Klingl A."/>
            <person name="Woyke T."/>
            <person name="Ryan C.M."/>
            <person name="Banfield J.F."/>
        </authorList>
    </citation>
    <scope>NUCLEOTIDE SEQUENCE [LARGE SCALE GENOMIC DNA]</scope>
    <source>
        <strain evidence="8">CG08_land_8_20_14_0_20_45_16</strain>
    </source>
</reference>
<dbReference type="PANTHER" id="PTHR13779">
    <property type="entry name" value="WERNER HELICASE-INTERACTING PROTEIN 1 FAMILY MEMBER"/>
    <property type="match status" value="1"/>
</dbReference>
<dbReference type="GO" id="GO:0017116">
    <property type="term" value="F:single-stranded DNA helicase activity"/>
    <property type="evidence" value="ECO:0007669"/>
    <property type="project" value="TreeGrafter"/>
</dbReference>
<dbReference type="Pfam" id="PF12002">
    <property type="entry name" value="MgsA_C"/>
    <property type="match status" value="1"/>
</dbReference>
<dbReference type="InterPro" id="IPR051314">
    <property type="entry name" value="AAA_ATPase_RarA/MGS1/WRNIP1"/>
</dbReference>
<dbReference type="Pfam" id="PF00004">
    <property type="entry name" value="AAA"/>
    <property type="match status" value="1"/>
</dbReference>
<dbReference type="InterPro" id="IPR008921">
    <property type="entry name" value="DNA_pol3_clamp-load_cplx_C"/>
</dbReference>
<dbReference type="Gene3D" id="3.40.50.300">
    <property type="entry name" value="P-loop containing nucleotide triphosphate hydrolases"/>
    <property type="match status" value="1"/>
</dbReference>
<dbReference type="FunFam" id="1.20.272.10:FF:000001">
    <property type="entry name" value="Putative AAA family ATPase"/>
    <property type="match status" value="1"/>
</dbReference>
<protein>
    <recommendedName>
        <fullName evidence="3">Replication-associated recombination protein A</fullName>
    </recommendedName>
</protein>
<feature type="domain" description="AAA+ ATPase" evidence="7">
    <location>
        <begin position="51"/>
        <end position="168"/>
    </location>
</feature>